<keyword evidence="2" id="KW-0479">Metal-binding</keyword>
<feature type="signal peptide" evidence="6">
    <location>
        <begin position="1"/>
        <end position="22"/>
    </location>
</feature>
<dbReference type="Proteomes" id="UP000033483">
    <property type="component" value="Unassembled WGS sequence"/>
</dbReference>
<keyword evidence="6" id="KW-0732">Signal</keyword>
<organism evidence="8 9">
    <name type="scientific">Thielaviopsis punctulata</name>
    <dbReference type="NCBI Taxonomy" id="72032"/>
    <lineage>
        <taxon>Eukaryota</taxon>
        <taxon>Fungi</taxon>
        <taxon>Dikarya</taxon>
        <taxon>Ascomycota</taxon>
        <taxon>Pezizomycotina</taxon>
        <taxon>Sordariomycetes</taxon>
        <taxon>Hypocreomycetidae</taxon>
        <taxon>Microascales</taxon>
        <taxon>Ceratocystidaceae</taxon>
        <taxon>Thielaviopsis</taxon>
    </lineage>
</organism>
<proteinExistence type="predicted"/>
<sequence length="275" mass="30565">MFSYIVALVAVFLVIYSQSGPARPMARMPLPPLNEEMLAMPTPHENDSVGCPPDAYSVHIYAKEPLVIYVENFLSEAEREHLLEISDPLFQPSTITHDGASTHFDPSIRLSEVAVLPRTPTVRCIEARARALQGWRRHLWLEKLRTQRYTPGGHYAMHYDWSTGAGGWGRVSSFMVWAAASADLVGGGTEFPYLPRAEVRSGSAHWCRFVECAETHDGRAAEGVVFKAVPGNAVFWENFRADGSGKGYQETFHAGQMVEQGTKVGLNIWTWGALE</sequence>
<feature type="domain" description="Prolyl 4-hydroxylase alpha subunit" evidence="7">
    <location>
        <begin position="65"/>
        <end position="271"/>
    </location>
</feature>
<dbReference type="OrthoDB" id="420380at2759"/>
<evidence type="ECO:0000256" key="2">
    <source>
        <dbReference type="ARBA" id="ARBA00022723"/>
    </source>
</evidence>
<dbReference type="InterPro" id="IPR045054">
    <property type="entry name" value="P4HA-like"/>
</dbReference>
<dbReference type="GO" id="GO:0005506">
    <property type="term" value="F:iron ion binding"/>
    <property type="evidence" value="ECO:0007669"/>
    <property type="project" value="InterPro"/>
</dbReference>
<evidence type="ECO:0000313" key="8">
    <source>
        <dbReference type="EMBL" id="KKA28270.1"/>
    </source>
</evidence>
<accession>A0A0F4ZDI0</accession>
<dbReference type="GO" id="GO:0031418">
    <property type="term" value="F:L-ascorbic acid binding"/>
    <property type="evidence" value="ECO:0007669"/>
    <property type="project" value="InterPro"/>
</dbReference>
<reference evidence="8 9" key="1">
    <citation type="submission" date="2015-03" db="EMBL/GenBank/DDBJ databases">
        <authorList>
            <person name="Radwan O."/>
            <person name="Al-Naeli F.A."/>
            <person name="Rendon G.A."/>
            <person name="Fields C."/>
        </authorList>
    </citation>
    <scope>NUCLEOTIDE SEQUENCE [LARGE SCALE GENOMIC DNA]</scope>
    <source>
        <strain evidence="8">CR-DP1</strain>
    </source>
</reference>
<evidence type="ECO:0000256" key="3">
    <source>
        <dbReference type="ARBA" id="ARBA00022964"/>
    </source>
</evidence>
<keyword evidence="3" id="KW-0223">Dioxygenase</keyword>
<dbReference type="PANTHER" id="PTHR10869">
    <property type="entry name" value="PROLYL 4-HYDROXYLASE ALPHA SUBUNIT"/>
    <property type="match status" value="1"/>
</dbReference>
<evidence type="ECO:0000256" key="6">
    <source>
        <dbReference type="SAM" id="SignalP"/>
    </source>
</evidence>
<evidence type="ECO:0000256" key="5">
    <source>
        <dbReference type="ARBA" id="ARBA00023004"/>
    </source>
</evidence>
<dbReference type="SMART" id="SM00702">
    <property type="entry name" value="P4Hc"/>
    <property type="match status" value="1"/>
</dbReference>
<evidence type="ECO:0000256" key="1">
    <source>
        <dbReference type="ARBA" id="ARBA00001961"/>
    </source>
</evidence>
<comment type="cofactor">
    <cofactor evidence="1">
        <name>L-ascorbate</name>
        <dbReference type="ChEBI" id="CHEBI:38290"/>
    </cofactor>
</comment>
<comment type="caution">
    <text evidence="8">The sequence shown here is derived from an EMBL/GenBank/DDBJ whole genome shotgun (WGS) entry which is preliminary data.</text>
</comment>
<name>A0A0F4ZDI0_9PEZI</name>
<dbReference type="PANTHER" id="PTHR10869:SF246">
    <property type="entry name" value="TRANSMEMBRANE PROLYL 4-HYDROXYLASE"/>
    <property type="match status" value="1"/>
</dbReference>
<dbReference type="AlphaFoldDB" id="A0A0F4ZDI0"/>
<dbReference type="EMBL" id="LAEV01001355">
    <property type="protein sequence ID" value="KKA28270.1"/>
    <property type="molecule type" value="Genomic_DNA"/>
</dbReference>
<gene>
    <name evidence="8" type="ORF">TD95_001836</name>
</gene>
<dbReference type="Pfam" id="PF13640">
    <property type="entry name" value="2OG-FeII_Oxy_3"/>
    <property type="match status" value="1"/>
</dbReference>
<dbReference type="GO" id="GO:0004656">
    <property type="term" value="F:procollagen-proline 4-dioxygenase activity"/>
    <property type="evidence" value="ECO:0007669"/>
    <property type="project" value="TreeGrafter"/>
</dbReference>
<dbReference type="Gene3D" id="2.60.120.620">
    <property type="entry name" value="q2cbj1_9rhob like domain"/>
    <property type="match status" value="1"/>
</dbReference>
<keyword evidence="5" id="KW-0408">Iron</keyword>
<dbReference type="InterPro" id="IPR044862">
    <property type="entry name" value="Pro_4_hyd_alph_FE2OG_OXY"/>
</dbReference>
<dbReference type="GO" id="GO:0005783">
    <property type="term" value="C:endoplasmic reticulum"/>
    <property type="evidence" value="ECO:0007669"/>
    <property type="project" value="TreeGrafter"/>
</dbReference>
<keyword evidence="4" id="KW-0560">Oxidoreductase</keyword>
<feature type="chain" id="PRO_5002482439" description="Prolyl 4-hydroxylase alpha subunit domain-containing protein" evidence="6">
    <location>
        <begin position="23"/>
        <end position="275"/>
    </location>
</feature>
<keyword evidence="9" id="KW-1185">Reference proteome</keyword>
<evidence type="ECO:0000313" key="9">
    <source>
        <dbReference type="Proteomes" id="UP000033483"/>
    </source>
</evidence>
<evidence type="ECO:0000256" key="4">
    <source>
        <dbReference type="ARBA" id="ARBA00023002"/>
    </source>
</evidence>
<evidence type="ECO:0000259" key="7">
    <source>
        <dbReference type="SMART" id="SM00702"/>
    </source>
</evidence>
<protein>
    <recommendedName>
        <fullName evidence="7">Prolyl 4-hydroxylase alpha subunit domain-containing protein</fullName>
    </recommendedName>
</protein>
<dbReference type="InterPro" id="IPR006620">
    <property type="entry name" value="Pro_4_hyd_alph"/>
</dbReference>